<dbReference type="KEGG" id="acog:HWD57_10990"/>
<gene>
    <name evidence="1" type="ORF">HWD57_10990</name>
</gene>
<organism evidence="1 2">
    <name type="scientific">Candidatus Accumulibacter cognatus</name>
    <dbReference type="NCBI Taxonomy" id="2954383"/>
    <lineage>
        <taxon>Bacteria</taxon>
        <taxon>Pseudomonadati</taxon>
        <taxon>Pseudomonadota</taxon>
        <taxon>Betaproteobacteria</taxon>
        <taxon>Candidatus Accumulibacter</taxon>
    </lineage>
</organism>
<sequence>MTTQTLAQSARSSSILSLGTLAAGYYIASSAIDLTATIPLDVTIEVECNPNGTPFGNKQLILFAKLSLDNTNWGTGPESGNTSTEEGDLHLIGTMSTNDTNDHRKQFSLYGLPTARYLKIVVKNDLGVALTSGDVYMATITGSNA</sequence>
<reference evidence="1 2" key="1">
    <citation type="journal article" date="2019" name="Microbiome">
        <title>Annotated bacterial chromosomes from frame-shift-corrected long-read metagenomic data.</title>
        <authorList>
            <person name="Arumugam K."/>
            <person name="Bagci C."/>
            <person name="Bessarab I."/>
            <person name="Beier S."/>
            <person name="Buchfink B."/>
            <person name="Gorska A."/>
            <person name="Qiu G."/>
            <person name="Huson D.H."/>
            <person name="Williams R.B.H."/>
        </authorList>
    </citation>
    <scope>NUCLEOTIDE SEQUENCE [LARGE SCALE GENOMIC DNA]</scope>
    <source>
        <strain evidence="1">SSA1</strain>
    </source>
</reference>
<proteinExistence type="predicted"/>
<accession>A0A7D5NBC8</accession>
<dbReference type="EMBL" id="CP058708">
    <property type="protein sequence ID" value="QLH50247.1"/>
    <property type="molecule type" value="Genomic_DNA"/>
</dbReference>
<protein>
    <submittedName>
        <fullName evidence="1">Uncharacterized protein</fullName>
    </submittedName>
</protein>
<dbReference type="Proteomes" id="UP000509684">
    <property type="component" value="Chromosome"/>
</dbReference>
<dbReference type="AlphaFoldDB" id="A0A7D5NBC8"/>
<evidence type="ECO:0000313" key="2">
    <source>
        <dbReference type="Proteomes" id="UP000509684"/>
    </source>
</evidence>
<evidence type="ECO:0000313" key="1">
    <source>
        <dbReference type="EMBL" id="QLH50247.1"/>
    </source>
</evidence>
<name>A0A7D5NBC8_9PROT</name>